<dbReference type="Pfam" id="PF00067">
    <property type="entry name" value="p450"/>
    <property type="match status" value="1"/>
</dbReference>
<dbReference type="PRINTS" id="PR01684">
    <property type="entry name" value="EP450ICYP2A"/>
</dbReference>
<evidence type="ECO:0000256" key="11">
    <source>
        <dbReference type="ARBA" id="ARBA00023033"/>
    </source>
</evidence>
<gene>
    <name evidence="16" type="ORF">UPYG_G00195460</name>
</gene>
<keyword evidence="12 15" id="KW-0472">Membrane</keyword>
<evidence type="ECO:0000256" key="7">
    <source>
        <dbReference type="ARBA" id="ARBA00022824"/>
    </source>
</evidence>
<keyword evidence="8" id="KW-0492">Microsome</keyword>
<evidence type="ECO:0000256" key="14">
    <source>
        <dbReference type="RuleBase" id="RU000461"/>
    </source>
</evidence>
<dbReference type="Proteomes" id="UP001557470">
    <property type="component" value="Unassembled WGS sequence"/>
</dbReference>
<dbReference type="GO" id="GO:0004497">
    <property type="term" value="F:monooxygenase activity"/>
    <property type="evidence" value="ECO:0007669"/>
    <property type="project" value="UniProtKB-KW"/>
</dbReference>
<evidence type="ECO:0000256" key="2">
    <source>
        <dbReference type="ARBA" id="ARBA00004524"/>
    </source>
</evidence>
<dbReference type="PANTHER" id="PTHR24300">
    <property type="entry name" value="CYTOCHROME P450 508A4-RELATED"/>
    <property type="match status" value="1"/>
</dbReference>
<keyword evidence="7" id="KW-0256">Endoplasmic reticulum</keyword>
<dbReference type="AlphaFoldDB" id="A0ABD0WZ94"/>
<proteinExistence type="inferred from homology"/>
<dbReference type="InterPro" id="IPR001128">
    <property type="entry name" value="Cyt_P450"/>
</dbReference>
<keyword evidence="11 14" id="KW-0503">Monooxygenase</keyword>
<dbReference type="PRINTS" id="PR00463">
    <property type="entry name" value="EP450I"/>
</dbReference>
<keyword evidence="10 13" id="KW-0408">Iron</keyword>
<evidence type="ECO:0000313" key="17">
    <source>
        <dbReference type="Proteomes" id="UP001557470"/>
    </source>
</evidence>
<dbReference type="PRINTS" id="PR00385">
    <property type="entry name" value="P450"/>
</dbReference>
<evidence type="ECO:0000256" key="12">
    <source>
        <dbReference type="ARBA" id="ARBA00023136"/>
    </source>
</evidence>
<evidence type="ECO:0000256" key="15">
    <source>
        <dbReference type="SAM" id="Phobius"/>
    </source>
</evidence>
<sequence length="501" mass="57288">MDLLNALQTNIFSIIITVVVIILLRKYFGKQSHGRLPPGPWPIPLLGNLLQIDLKRPDKSYLELSKKYGSVFTVWLGTKPVVVISGYQAIKEALVNQGEEFNGRYNVAISMKLLNEHGVGTSNGQRWKDLRSFSMMSLKHFGTGCKTLEERVQEEAKFLVKAFTETADSTVNPKDLLFHAILNLCCAIVFGRRFEYNEVEFQIIYKAVYTYFDVLKGNVAMLYNVFPRIVECFPGKHQELFEAIDKAKAFVRDQADCRKETLDSKNPHDFFDAYLVKMSEEMDKQGTEFNYENLFPCVWDIFAAGTETQSSTLSHACLIMIKYPHIQEKVQKEIDSVIGPNRFPMVEDRNQMPYTNAVIHEIQRTMSLAPTAVPHQVNRDTIFQNYHIPKGTVIFPLLSSVLWDPKLFKNPDDFDPNNFLDEDGQFNSNDGFLAFGLGKRCCLGDGMGIPRTVLFIFFTSLLQHFSFRGTKSPEEIDVSVVSYFIGRLARPYTCYVKIRKT</sequence>
<organism evidence="16 17">
    <name type="scientific">Umbra pygmaea</name>
    <name type="common">Eastern mudminnow</name>
    <dbReference type="NCBI Taxonomy" id="75934"/>
    <lineage>
        <taxon>Eukaryota</taxon>
        <taxon>Metazoa</taxon>
        <taxon>Chordata</taxon>
        <taxon>Craniata</taxon>
        <taxon>Vertebrata</taxon>
        <taxon>Euteleostomi</taxon>
        <taxon>Actinopterygii</taxon>
        <taxon>Neopterygii</taxon>
        <taxon>Teleostei</taxon>
        <taxon>Protacanthopterygii</taxon>
        <taxon>Esociformes</taxon>
        <taxon>Umbridae</taxon>
        <taxon>Umbra</taxon>
    </lineage>
</organism>
<protein>
    <submittedName>
        <fullName evidence="16">Uncharacterized protein</fullName>
    </submittedName>
</protein>
<dbReference type="FunFam" id="1.10.630.10:FF:000004">
    <property type="entry name" value="cytochrome P450 2D15 isoform X1"/>
    <property type="match status" value="1"/>
</dbReference>
<name>A0ABD0WZ94_UMBPY</name>
<evidence type="ECO:0000256" key="13">
    <source>
        <dbReference type="PIRSR" id="PIRSR602401-1"/>
    </source>
</evidence>
<evidence type="ECO:0000256" key="1">
    <source>
        <dbReference type="ARBA" id="ARBA00001971"/>
    </source>
</evidence>
<dbReference type="EMBL" id="JAGEUA010000006">
    <property type="protein sequence ID" value="KAL0972846.1"/>
    <property type="molecule type" value="Genomic_DNA"/>
</dbReference>
<feature type="binding site" description="axial binding residue" evidence="13">
    <location>
        <position position="442"/>
    </location>
    <ligand>
        <name>heme</name>
        <dbReference type="ChEBI" id="CHEBI:30413"/>
    </ligand>
    <ligandPart>
        <name>Fe</name>
        <dbReference type="ChEBI" id="CHEBI:18248"/>
    </ligandPart>
</feature>
<evidence type="ECO:0000313" key="16">
    <source>
        <dbReference type="EMBL" id="KAL0972846.1"/>
    </source>
</evidence>
<reference evidence="16 17" key="1">
    <citation type="submission" date="2024-06" db="EMBL/GenBank/DDBJ databases">
        <authorList>
            <person name="Pan Q."/>
            <person name="Wen M."/>
            <person name="Jouanno E."/>
            <person name="Zahm M."/>
            <person name="Klopp C."/>
            <person name="Cabau C."/>
            <person name="Louis A."/>
            <person name="Berthelot C."/>
            <person name="Parey E."/>
            <person name="Roest Crollius H."/>
            <person name="Montfort J."/>
            <person name="Robinson-Rechavi M."/>
            <person name="Bouchez O."/>
            <person name="Lampietro C."/>
            <person name="Lopez Roques C."/>
            <person name="Donnadieu C."/>
            <person name="Postlethwait J."/>
            <person name="Bobe J."/>
            <person name="Verreycken H."/>
            <person name="Guiguen Y."/>
        </authorList>
    </citation>
    <scope>NUCLEOTIDE SEQUENCE [LARGE SCALE GENOMIC DNA]</scope>
    <source>
        <strain evidence="16">Up_M1</strain>
        <tissue evidence="16">Testis</tissue>
    </source>
</reference>
<keyword evidence="17" id="KW-1185">Reference proteome</keyword>
<comment type="similarity">
    <text evidence="4 14">Belongs to the cytochrome P450 family.</text>
</comment>
<dbReference type="PROSITE" id="PS00086">
    <property type="entry name" value="CYTOCHROME_P450"/>
    <property type="match status" value="1"/>
</dbReference>
<keyword evidence="5 13" id="KW-0349">Heme</keyword>
<dbReference type="InterPro" id="IPR036396">
    <property type="entry name" value="Cyt_P450_sf"/>
</dbReference>
<dbReference type="SUPFAM" id="SSF48264">
    <property type="entry name" value="Cytochrome P450"/>
    <property type="match status" value="1"/>
</dbReference>
<accession>A0ABD0WZ94</accession>
<keyword evidence="9 14" id="KW-0560">Oxidoreductase</keyword>
<dbReference type="InterPro" id="IPR050182">
    <property type="entry name" value="Cytochrome_P450_fam2"/>
</dbReference>
<evidence type="ECO:0000256" key="3">
    <source>
        <dbReference type="ARBA" id="ARBA00004586"/>
    </source>
</evidence>
<dbReference type="GO" id="GO:0005789">
    <property type="term" value="C:endoplasmic reticulum membrane"/>
    <property type="evidence" value="ECO:0007669"/>
    <property type="project" value="UniProtKB-SubCell"/>
</dbReference>
<evidence type="ECO:0000256" key="4">
    <source>
        <dbReference type="ARBA" id="ARBA00010617"/>
    </source>
</evidence>
<dbReference type="GO" id="GO:0046872">
    <property type="term" value="F:metal ion binding"/>
    <property type="evidence" value="ECO:0007669"/>
    <property type="project" value="UniProtKB-KW"/>
</dbReference>
<comment type="subcellular location">
    <subcellularLocation>
        <location evidence="3">Endoplasmic reticulum membrane</location>
    </subcellularLocation>
    <subcellularLocation>
        <location evidence="2">Microsome membrane</location>
    </subcellularLocation>
</comment>
<evidence type="ECO:0000256" key="10">
    <source>
        <dbReference type="ARBA" id="ARBA00023004"/>
    </source>
</evidence>
<evidence type="ECO:0000256" key="5">
    <source>
        <dbReference type="ARBA" id="ARBA00022617"/>
    </source>
</evidence>
<dbReference type="InterPro" id="IPR008067">
    <property type="entry name" value="Cyt_P450_E_grp-I_CYP2A-like"/>
</dbReference>
<dbReference type="InterPro" id="IPR017972">
    <property type="entry name" value="Cyt_P450_CS"/>
</dbReference>
<dbReference type="Gene3D" id="1.10.630.10">
    <property type="entry name" value="Cytochrome P450"/>
    <property type="match status" value="1"/>
</dbReference>
<comment type="caution">
    <text evidence="16">The sequence shown here is derived from an EMBL/GenBank/DDBJ whole genome shotgun (WGS) entry which is preliminary data.</text>
</comment>
<dbReference type="InterPro" id="IPR002401">
    <property type="entry name" value="Cyt_P450_E_grp-I"/>
</dbReference>
<evidence type="ECO:0000256" key="8">
    <source>
        <dbReference type="ARBA" id="ARBA00022848"/>
    </source>
</evidence>
<keyword evidence="6 13" id="KW-0479">Metal-binding</keyword>
<evidence type="ECO:0000256" key="9">
    <source>
        <dbReference type="ARBA" id="ARBA00023002"/>
    </source>
</evidence>
<evidence type="ECO:0000256" key="6">
    <source>
        <dbReference type="ARBA" id="ARBA00022723"/>
    </source>
</evidence>
<comment type="cofactor">
    <cofactor evidence="1 13">
        <name>heme</name>
        <dbReference type="ChEBI" id="CHEBI:30413"/>
    </cofactor>
</comment>
<keyword evidence="15" id="KW-1133">Transmembrane helix</keyword>
<feature type="transmembrane region" description="Helical" evidence="15">
    <location>
        <begin position="6"/>
        <end position="24"/>
    </location>
</feature>
<keyword evidence="15" id="KW-0812">Transmembrane</keyword>
<dbReference type="PANTHER" id="PTHR24300:SF346">
    <property type="entry name" value="CYTOCHROME P450 2C44"/>
    <property type="match status" value="1"/>
</dbReference>